<dbReference type="STRING" id="556484.B7GA28"/>
<evidence type="ECO:0000259" key="2">
    <source>
        <dbReference type="PROSITE" id="PS50097"/>
    </source>
</evidence>
<evidence type="ECO:0000313" key="3">
    <source>
        <dbReference type="EMBL" id="EEC44544.1"/>
    </source>
</evidence>
<feature type="region of interest" description="Disordered" evidence="1">
    <location>
        <begin position="529"/>
        <end position="553"/>
    </location>
</feature>
<sequence>MKALHAEVAKDLLDALLDDELSDVYLTSSDDVQVPACRFVLAARSTVLKRMLYGSFREAKSSTICMLGYDSVTLQAIVDFCAHNDISRCTAKLKQDETSIRQLVHLARAADYLELPGLEQLCECEIRARMTLHPPLACAVYDEAERSTEVSEYAMQMLECRPYVALDHGGDRATGGGIESLHSERLLDVVHNTQLGAGEFFLFRMMERWFQDAQLKDHNAALQTAHKCTQYLQFENIEPSLLLKEVKSCEFVSSELIFAAVAKQALRASQDRVWSLGCRGKEHVERVLVEGAGNRDANGMYYLIAPLANNDLYAKREVACGQQRVYTLSCSTKEEQYECRIFCSTLLTSGAIFNLQSMQKTSVVEPVFQPVLQIIELKEPESSVPTPIRKYYRVRVSDGEVHMAGTLATAWNSMVESKEVLARSICKILQYGLYEIDGTVCIHIREMSIVTTNPGQRFGRPIPLEEADGYSREHQSENLLSLYSCTHPRVQGAKDIKVPRTGWQVDDQGDGPVPSCTWMPPLRKADNLNTSYTSLRSSTSPISGNTEPHNGSS</sequence>
<dbReference type="InterPro" id="IPR011333">
    <property type="entry name" value="SKP1/BTB/POZ_sf"/>
</dbReference>
<feature type="domain" description="BTB" evidence="2">
    <location>
        <begin position="22"/>
        <end position="80"/>
    </location>
</feature>
<name>B7GA28_PHATC</name>
<accession>B7GA28</accession>
<keyword evidence="4" id="KW-1185">Reference proteome</keyword>
<proteinExistence type="predicted"/>
<organism evidence="3 4">
    <name type="scientific">Phaeodactylum tricornutum (strain CCAP 1055/1)</name>
    <dbReference type="NCBI Taxonomy" id="556484"/>
    <lineage>
        <taxon>Eukaryota</taxon>
        <taxon>Sar</taxon>
        <taxon>Stramenopiles</taxon>
        <taxon>Ochrophyta</taxon>
        <taxon>Bacillariophyta</taxon>
        <taxon>Bacillariophyceae</taxon>
        <taxon>Bacillariophycidae</taxon>
        <taxon>Naviculales</taxon>
        <taxon>Phaeodactylaceae</taxon>
        <taxon>Phaeodactylum</taxon>
    </lineage>
</organism>
<dbReference type="RefSeq" id="XP_002183875.1">
    <property type="nucleotide sequence ID" value="XM_002183839.1"/>
</dbReference>
<dbReference type="GeneID" id="7195567"/>
<evidence type="ECO:0000313" key="4">
    <source>
        <dbReference type="Proteomes" id="UP000000759"/>
    </source>
</evidence>
<dbReference type="Gene3D" id="3.30.710.10">
    <property type="entry name" value="Potassium Channel Kv1.1, Chain A"/>
    <property type="match status" value="1"/>
</dbReference>
<evidence type="ECO:0000256" key="1">
    <source>
        <dbReference type="SAM" id="MobiDB-lite"/>
    </source>
</evidence>
<protein>
    <recommendedName>
        <fullName evidence="2">BTB domain-containing protein</fullName>
    </recommendedName>
</protein>
<dbReference type="InterPro" id="IPR007199">
    <property type="entry name" value="Rep_factor-A_N"/>
</dbReference>
<dbReference type="Pfam" id="PF00651">
    <property type="entry name" value="BTB"/>
    <property type="match status" value="1"/>
</dbReference>
<reference evidence="3 4" key="1">
    <citation type="journal article" date="2008" name="Nature">
        <title>The Phaeodactylum genome reveals the evolutionary history of diatom genomes.</title>
        <authorList>
            <person name="Bowler C."/>
            <person name="Allen A.E."/>
            <person name="Badger J.H."/>
            <person name="Grimwood J."/>
            <person name="Jabbari K."/>
            <person name="Kuo A."/>
            <person name="Maheswari U."/>
            <person name="Martens C."/>
            <person name="Maumus F."/>
            <person name="Otillar R.P."/>
            <person name="Rayko E."/>
            <person name="Salamov A."/>
            <person name="Vandepoele K."/>
            <person name="Beszteri B."/>
            <person name="Gruber A."/>
            <person name="Heijde M."/>
            <person name="Katinka M."/>
            <person name="Mock T."/>
            <person name="Valentin K."/>
            <person name="Verret F."/>
            <person name="Berges J.A."/>
            <person name="Brownlee C."/>
            <person name="Cadoret J.P."/>
            <person name="Chiovitti A."/>
            <person name="Choi C.J."/>
            <person name="Coesel S."/>
            <person name="De Martino A."/>
            <person name="Detter J.C."/>
            <person name="Durkin C."/>
            <person name="Falciatore A."/>
            <person name="Fournet J."/>
            <person name="Haruta M."/>
            <person name="Huysman M.J."/>
            <person name="Jenkins B.D."/>
            <person name="Jiroutova K."/>
            <person name="Jorgensen R.E."/>
            <person name="Joubert Y."/>
            <person name="Kaplan A."/>
            <person name="Kroger N."/>
            <person name="Kroth P.G."/>
            <person name="La Roche J."/>
            <person name="Lindquist E."/>
            <person name="Lommer M."/>
            <person name="Martin-Jezequel V."/>
            <person name="Lopez P.J."/>
            <person name="Lucas S."/>
            <person name="Mangogna M."/>
            <person name="McGinnis K."/>
            <person name="Medlin L.K."/>
            <person name="Montsant A."/>
            <person name="Oudot-Le Secq M.P."/>
            <person name="Napoli C."/>
            <person name="Obornik M."/>
            <person name="Parker M.S."/>
            <person name="Petit J.L."/>
            <person name="Porcel B.M."/>
            <person name="Poulsen N."/>
            <person name="Robison M."/>
            <person name="Rychlewski L."/>
            <person name="Rynearson T.A."/>
            <person name="Schmutz J."/>
            <person name="Shapiro H."/>
            <person name="Siaut M."/>
            <person name="Stanley M."/>
            <person name="Sussman M.R."/>
            <person name="Taylor A.R."/>
            <person name="Vardi A."/>
            <person name="von Dassow P."/>
            <person name="Vyverman W."/>
            <person name="Willis A."/>
            <person name="Wyrwicz L.S."/>
            <person name="Rokhsar D.S."/>
            <person name="Weissenbach J."/>
            <person name="Armbrust E.V."/>
            <person name="Green B.R."/>
            <person name="Van de Peer Y."/>
            <person name="Grigoriev I.V."/>
        </authorList>
    </citation>
    <scope>NUCLEOTIDE SEQUENCE [LARGE SCALE GENOMIC DNA]</scope>
    <source>
        <strain evidence="3 4">CCAP 1055/1</strain>
    </source>
</reference>
<dbReference type="CDD" id="cd18186">
    <property type="entry name" value="BTB_POZ_ZBTB_KLHL-like"/>
    <property type="match status" value="1"/>
</dbReference>
<dbReference type="eggNOG" id="ENOG502SX3D">
    <property type="taxonomic scope" value="Eukaryota"/>
</dbReference>
<dbReference type="InterPro" id="IPR012340">
    <property type="entry name" value="NA-bd_OB-fold"/>
</dbReference>
<reference evidence="4" key="2">
    <citation type="submission" date="2008-08" db="EMBL/GenBank/DDBJ databases">
        <authorList>
            <consortium name="Diatom Consortium"/>
            <person name="Grigoriev I."/>
            <person name="Grimwood J."/>
            <person name="Kuo A."/>
            <person name="Otillar R.P."/>
            <person name="Salamov A."/>
            <person name="Detter J.C."/>
            <person name="Lindquist E."/>
            <person name="Shapiro H."/>
            <person name="Lucas S."/>
            <person name="Glavina del Rio T."/>
            <person name="Pitluck S."/>
            <person name="Rokhsar D."/>
            <person name="Bowler C."/>
        </authorList>
    </citation>
    <scope>GENOME REANNOTATION</scope>
    <source>
        <strain evidence="4">CCAP 1055/1</strain>
    </source>
</reference>
<dbReference type="GO" id="GO:0005634">
    <property type="term" value="C:nucleus"/>
    <property type="evidence" value="ECO:0007669"/>
    <property type="project" value="InterPro"/>
</dbReference>
<dbReference type="HOGENOM" id="CLU_493028_0_0_1"/>
<dbReference type="GO" id="GO:0003677">
    <property type="term" value="F:DNA binding"/>
    <property type="evidence" value="ECO:0007669"/>
    <property type="project" value="InterPro"/>
</dbReference>
<dbReference type="PROSITE" id="PS50097">
    <property type="entry name" value="BTB"/>
    <property type="match status" value="1"/>
</dbReference>
<dbReference type="GO" id="GO:0006260">
    <property type="term" value="P:DNA replication"/>
    <property type="evidence" value="ECO:0007669"/>
    <property type="project" value="InterPro"/>
</dbReference>
<dbReference type="InterPro" id="IPR000210">
    <property type="entry name" value="BTB/POZ_dom"/>
</dbReference>
<dbReference type="Proteomes" id="UP000000759">
    <property type="component" value="Chromosome 21"/>
</dbReference>
<dbReference type="Pfam" id="PF04057">
    <property type="entry name" value="Rep-A_N"/>
    <property type="match status" value="1"/>
</dbReference>
<dbReference type="SUPFAM" id="SSF54695">
    <property type="entry name" value="POZ domain"/>
    <property type="match status" value="1"/>
</dbReference>
<dbReference type="KEGG" id="pti:PHATRDRAFT_49277"/>
<gene>
    <name evidence="3" type="ORF">PHATRDRAFT_49277</name>
</gene>
<dbReference type="SUPFAM" id="SSF50249">
    <property type="entry name" value="Nucleic acid-binding proteins"/>
    <property type="match status" value="1"/>
</dbReference>
<dbReference type="Gene3D" id="2.40.50.140">
    <property type="entry name" value="Nucleic acid-binding proteins"/>
    <property type="match status" value="1"/>
</dbReference>
<dbReference type="EMBL" id="CM000623">
    <property type="protein sequence ID" value="EEC44544.1"/>
    <property type="molecule type" value="Genomic_DNA"/>
</dbReference>
<dbReference type="SMART" id="SM00225">
    <property type="entry name" value="BTB"/>
    <property type="match status" value="1"/>
</dbReference>
<dbReference type="OrthoDB" id="45946at2759"/>
<dbReference type="InParanoid" id="B7GA28"/>
<dbReference type="PaxDb" id="2850-Phatr49277"/>
<dbReference type="AlphaFoldDB" id="B7GA28"/>